<reference evidence="3 4" key="1">
    <citation type="submission" date="2016-10" db="EMBL/GenBank/DDBJ databases">
        <authorList>
            <person name="de Groot N.N."/>
        </authorList>
    </citation>
    <scope>NUCLEOTIDE SEQUENCE [LARGE SCALE GENOMIC DNA]</scope>
    <source>
        <strain evidence="3 4">MT12</strain>
    </source>
</reference>
<dbReference type="InterPro" id="IPR022789">
    <property type="entry name" value="ParD"/>
</dbReference>
<dbReference type="Pfam" id="PF03693">
    <property type="entry name" value="ParD_antitoxin"/>
    <property type="match status" value="1"/>
</dbReference>
<dbReference type="Proteomes" id="UP000198992">
    <property type="component" value="Unassembled WGS sequence"/>
</dbReference>
<comment type="similarity">
    <text evidence="1">Belongs to the ParD antitoxin family.</text>
</comment>
<dbReference type="PANTHER" id="PTHR36582">
    <property type="entry name" value="ANTITOXIN PARD"/>
    <property type="match status" value="1"/>
</dbReference>
<dbReference type="AlphaFoldDB" id="A0A1H5G8C7"/>
<proteinExistence type="inferred from homology"/>
<organism evidence="3 4">
    <name type="scientific">Bradyrhizobium erythrophlei</name>
    <dbReference type="NCBI Taxonomy" id="1437360"/>
    <lineage>
        <taxon>Bacteria</taxon>
        <taxon>Pseudomonadati</taxon>
        <taxon>Pseudomonadota</taxon>
        <taxon>Alphaproteobacteria</taxon>
        <taxon>Hyphomicrobiales</taxon>
        <taxon>Nitrobacteraceae</taxon>
        <taxon>Bradyrhizobium</taxon>
    </lineage>
</organism>
<dbReference type="Gene3D" id="6.10.10.120">
    <property type="entry name" value="Antitoxin ParD1-like"/>
    <property type="match status" value="1"/>
</dbReference>
<sequence length="95" mass="10676">MPTRNVVLTERQEELLETLVKSGRYQNASEVLRDGLRLVEQREAEDAGKLKALRAAARAGVGALDRGDFKEFENIEELQAYLNDLSEKVISRASE</sequence>
<dbReference type="NCBIfam" id="TIGR02606">
    <property type="entry name" value="antidote_CC2985"/>
    <property type="match status" value="1"/>
</dbReference>
<evidence type="ECO:0000256" key="1">
    <source>
        <dbReference type="ARBA" id="ARBA00008580"/>
    </source>
</evidence>
<keyword evidence="2" id="KW-1277">Toxin-antitoxin system</keyword>
<gene>
    <name evidence="3" type="ORF">SAMN05444164_6977</name>
</gene>
<evidence type="ECO:0000313" key="3">
    <source>
        <dbReference type="EMBL" id="SEE11895.1"/>
    </source>
</evidence>
<protein>
    <submittedName>
        <fullName evidence="3">Antitoxin ParD1/3/4</fullName>
    </submittedName>
</protein>
<dbReference type="InterPro" id="IPR010985">
    <property type="entry name" value="Ribbon_hlx_hlx"/>
</dbReference>
<dbReference type="SUPFAM" id="SSF47598">
    <property type="entry name" value="Ribbon-helix-helix"/>
    <property type="match status" value="1"/>
</dbReference>
<dbReference type="EMBL" id="FNTH01000001">
    <property type="protein sequence ID" value="SEE11895.1"/>
    <property type="molecule type" value="Genomic_DNA"/>
</dbReference>
<dbReference type="GO" id="GO:0006355">
    <property type="term" value="P:regulation of DNA-templated transcription"/>
    <property type="evidence" value="ECO:0007669"/>
    <property type="project" value="InterPro"/>
</dbReference>
<name>A0A1H5G8C7_9BRAD</name>
<evidence type="ECO:0000256" key="2">
    <source>
        <dbReference type="ARBA" id="ARBA00022649"/>
    </source>
</evidence>
<evidence type="ECO:0000313" key="4">
    <source>
        <dbReference type="Proteomes" id="UP000198992"/>
    </source>
</evidence>
<accession>A0A1H5G8C7</accession>
<dbReference type="PANTHER" id="PTHR36582:SF2">
    <property type="entry name" value="ANTITOXIN PARD"/>
    <property type="match status" value="1"/>
</dbReference>
<dbReference type="InterPro" id="IPR038296">
    <property type="entry name" value="ParD_sf"/>
</dbReference>
<dbReference type="RefSeq" id="WP_092124266.1">
    <property type="nucleotide sequence ID" value="NZ_FNTH01000001.1"/>
</dbReference>